<keyword evidence="2" id="KW-0677">Repeat</keyword>
<feature type="repeat" description="WD" evidence="3">
    <location>
        <begin position="1"/>
        <end position="34"/>
    </location>
</feature>
<sequence length="318" mass="35251">MKIVYLPGGERIVTSSSDKTVRIWDVENGEQEGTTMEHEGWISGLAVTRDGKRILSGGYDKRISVWDVETHELIEEWEDETGGIMCIAVSPDDQLAASGGERGEIVMREIQESGRIRYSIKAGGHEGGIWGIAYLPSSERVVTCSDDGTVMIWDVVSGEQGTSMDHEDVIVFGLAVTKDGQRILSGDLDKRIKVWDVETHELIEEAWGSHKSGIQSIVLLPDDQFAASGDCNCDGTIIIRERLWNRSDPPDTRCRSCAAPAFQIPLPVVIHVLKVGRKTRLLSSHSCQDRLLACLCCALLQRLGEGGRRGQTFNRDWW</sequence>
<dbReference type="HOGENOM" id="CLU_874648_0_0_1"/>
<dbReference type="PANTHER" id="PTHR22847">
    <property type="entry name" value="WD40 REPEAT PROTEIN"/>
    <property type="match status" value="1"/>
</dbReference>
<dbReference type="PROSITE" id="PS50082">
    <property type="entry name" value="WD_REPEATS_2"/>
    <property type="match status" value="4"/>
</dbReference>
<feature type="repeat" description="WD" evidence="3">
    <location>
        <begin position="164"/>
        <end position="205"/>
    </location>
</feature>
<keyword evidence="1 3" id="KW-0853">WD repeat</keyword>
<dbReference type="PRINTS" id="PR00320">
    <property type="entry name" value="GPROTEINBRPT"/>
</dbReference>
<dbReference type="PANTHER" id="PTHR22847:SF637">
    <property type="entry name" value="WD REPEAT DOMAIN 5B"/>
    <property type="match status" value="1"/>
</dbReference>
<accession>A0A0C9TLE4</accession>
<dbReference type="PROSITE" id="PS00678">
    <property type="entry name" value="WD_REPEATS_1"/>
    <property type="match status" value="4"/>
</dbReference>
<evidence type="ECO:0000313" key="4">
    <source>
        <dbReference type="EMBL" id="KIJ08126.1"/>
    </source>
</evidence>
<dbReference type="InterPro" id="IPR020472">
    <property type="entry name" value="WD40_PAC1"/>
</dbReference>
<evidence type="ECO:0000256" key="1">
    <source>
        <dbReference type="ARBA" id="ARBA00022574"/>
    </source>
</evidence>
<dbReference type="Pfam" id="PF00400">
    <property type="entry name" value="WD40"/>
    <property type="match status" value="6"/>
</dbReference>
<dbReference type="SUPFAM" id="SSF50998">
    <property type="entry name" value="Quinoprotein alcohol dehydrogenase-like"/>
    <property type="match status" value="1"/>
</dbReference>
<dbReference type="InterPro" id="IPR011047">
    <property type="entry name" value="Quinoprotein_ADH-like_sf"/>
</dbReference>
<reference evidence="5" key="2">
    <citation type="submission" date="2015-01" db="EMBL/GenBank/DDBJ databases">
        <title>Evolutionary Origins and Diversification of the Mycorrhizal Mutualists.</title>
        <authorList>
            <consortium name="DOE Joint Genome Institute"/>
            <consortium name="Mycorrhizal Genomics Consortium"/>
            <person name="Kohler A."/>
            <person name="Kuo A."/>
            <person name="Nagy L.G."/>
            <person name="Floudas D."/>
            <person name="Copeland A."/>
            <person name="Barry K.W."/>
            <person name="Cichocki N."/>
            <person name="Veneault-Fourrey C."/>
            <person name="LaButti K."/>
            <person name="Lindquist E.A."/>
            <person name="Lipzen A."/>
            <person name="Lundell T."/>
            <person name="Morin E."/>
            <person name="Murat C."/>
            <person name="Riley R."/>
            <person name="Ohm R."/>
            <person name="Sun H."/>
            <person name="Tunlid A."/>
            <person name="Henrissat B."/>
            <person name="Grigoriev I.V."/>
            <person name="Hibbett D.S."/>
            <person name="Martin F."/>
        </authorList>
    </citation>
    <scope>NUCLEOTIDE SEQUENCE [LARGE SCALE GENOMIC DNA]</scope>
    <source>
        <strain evidence="5">ATCC 200175</strain>
    </source>
</reference>
<dbReference type="GO" id="GO:1990234">
    <property type="term" value="C:transferase complex"/>
    <property type="evidence" value="ECO:0007669"/>
    <property type="project" value="UniProtKB-ARBA"/>
</dbReference>
<evidence type="ECO:0008006" key="6">
    <source>
        <dbReference type="Google" id="ProtNLM"/>
    </source>
</evidence>
<dbReference type="AlphaFoldDB" id="A0A0C9TLE4"/>
<reference evidence="4 5" key="1">
    <citation type="submission" date="2014-06" db="EMBL/GenBank/DDBJ databases">
        <authorList>
            <consortium name="DOE Joint Genome Institute"/>
            <person name="Kuo A."/>
            <person name="Kohler A."/>
            <person name="Nagy L.G."/>
            <person name="Floudas D."/>
            <person name="Copeland A."/>
            <person name="Barry K.W."/>
            <person name="Cichocki N."/>
            <person name="Veneault-Fourrey C."/>
            <person name="LaButti K."/>
            <person name="Lindquist E.A."/>
            <person name="Lipzen A."/>
            <person name="Lundell T."/>
            <person name="Morin E."/>
            <person name="Murat C."/>
            <person name="Sun H."/>
            <person name="Tunlid A."/>
            <person name="Henrissat B."/>
            <person name="Grigoriev I.V."/>
            <person name="Hibbett D.S."/>
            <person name="Martin F."/>
            <person name="Nordberg H.P."/>
            <person name="Cantor M.N."/>
            <person name="Hua S.X."/>
        </authorList>
    </citation>
    <scope>NUCLEOTIDE SEQUENCE [LARGE SCALE GENOMIC DNA]</scope>
    <source>
        <strain evidence="4 5">ATCC 200175</strain>
    </source>
</reference>
<dbReference type="CDD" id="cd00200">
    <property type="entry name" value="WD40"/>
    <property type="match status" value="1"/>
</dbReference>
<organism evidence="4 5">
    <name type="scientific">Paxillus involutus ATCC 200175</name>
    <dbReference type="NCBI Taxonomy" id="664439"/>
    <lineage>
        <taxon>Eukaryota</taxon>
        <taxon>Fungi</taxon>
        <taxon>Dikarya</taxon>
        <taxon>Basidiomycota</taxon>
        <taxon>Agaricomycotina</taxon>
        <taxon>Agaricomycetes</taxon>
        <taxon>Agaricomycetidae</taxon>
        <taxon>Boletales</taxon>
        <taxon>Paxilineae</taxon>
        <taxon>Paxillaceae</taxon>
        <taxon>Paxillus</taxon>
    </lineage>
</organism>
<dbReference type="OrthoDB" id="538223at2759"/>
<dbReference type="Gene3D" id="2.130.10.10">
    <property type="entry name" value="YVTN repeat-like/Quinoprotein amine dehydrogenase"/>
    <property type="match status" value="2"/>
</dbReference>
<evidence type="ECO:0000256" key="2">
    <source>
        <dbReference type="ARBA" id="ARBA00022737"/>
    </source>
</evidence>
<name>A0A0C9TLE4_PAXIN</name>
<dbReference type="Proteomes" id="UP000053647">
    <property type="component" value="Unassembled WGS sequence"/>
</dbReference>
<keyword evidence="5" id="KW-1185">Reference proteome</keyword>
<feature type="repeat" description="WD" evidence="3">
    <location>
        <begin position="35"/>
        <end position="76"/>
    </location>
</feature>
<dbReference type="InterPro" id="IPR015943">
    <property type="entry name" value="WD40/YVTN_repeat-like_dom_sf"/>
</dbReference>
<gene>
    <name evidence="4" type="ORF">PAXINDRAFT_120526</name>
</gene>
<dbReference type="InterPro" id="IPR001680">
    <property type="entry name" value="WD40_rpt"/>
</dbReference>
<dbReference type="EMBL" id="KN819695">
    <property type="protein sequence ID" value="KIJ08126.1"/>
    <property type="molecule type" value="Genomic_DNA"/>
</dbReference>
<evidence type="ECO:0000256" key="3">
    <source>
        <dbReference type="PROSITE-ProRule" id="PRU00221"/>
    </source>
</evidence>
<proteinExistence type="predicted"/>
<evidence type="ECO:0000313" key="5">
    <source>
        <dbReference type="Proteomes" id="UP000053647"/>
    </source>
</evidence>
<dbReference type="PROSITE" id="PS50294">
    <property type="entry name" value="WD_REPEATS_REGION"/>
    <property type="match status" value="4"/>
</dbReference>
<protein>
    <recommendedName>
        <fullName evidence="6">WD40 repeat-like protein</fullName>
    </recommendedName>
</protein>
<feature type="repeat" description="WD" evidence="3">
    <location>
        <begin position="122"/>
        <end position="163"/>
    </location>
</feature>
<dbReference type="SMART" id="SM00320">
    <property type="entry name" value="WD40"/>
    <property type="match status" value="5"/>
</dbReference>
<dbReference type="InterPro" id="IPR019775">
    <property type="entry name" value="WD40_repeat_CS"/>
</dbReference>